<comment type="function">
    <text evidence="12">Probable component of the MCM2-7 complex (MCM complex) that may function as a DNA helicase and which is essential to undergo a single round of replication initiation and elongation per cell cycle in eukaryotic cells.</text>
</comment>
<dbReference type="GO" id="GO:0016787">
    <property type="term" value="F:hydrolase activity"/>
    <property type="evidence" value="ECO:0007669"/>
    <property type="project" value="UniProtKB-KW"/>
</dbReference>
<dbReference type="GO" id="GO:1902969">
    <property type="term" value="P:mitotic DNA replication"/>
    <property type="evidence" value="ECO:0007669"/>
    <property type="project" value="TreeGrafter"/>
</dbReference>
<reference evidence="15 16" key="1">
    <citation type="journal article" date="2014" name="Agronomy (Basel)">
        <title>A Draft Genome Sequence for Ensete ventricosum, the Drought-Tolerant Tree Against Hunger.</title>
        <authorList>
            <person name="Harrison J."/>
            <person name="Moore K.A."/>
            <person name="Paszkiewicz K."/>
            <person name="Jones T."/>
            <person name="Grant M."/>
            <person name="Ambacheew D."/>
            <person name="Muzemil S."/>
            <person name="Studholme D.J."/>
        </authorList>
    </citation>
    <scope>NUCLEOTIDE SEQUENCE [LARGE SCALE GENOMIC DNA]</scope>
</reference>
<proteinExistence type="inferred from homology"/>
<sequence>MIYCRLRDLTTSEIGKLTSVMGVVTRTSEVRPELLQGTFKCLECGGIIKNVEQQYKYTEQEEEDEVMRMRNTPDFFNKLVDSICPTVFGHQEIKRAVLLMLLGGVHKLTHEGINLRGDINVCIVGDPSCAKSQFLKYALSLGLTATVAKEPETGEFCIEESDW</sequence>
<evidence type="ECO:0000256" key="2">
    <source>
        <dbReference type="ARBA" id="ARBA00008010"/>
    </source>
</evidence>
<evidence type="ECO:0000256" key="10">
    <source>
        <dbReference type="ARBA" id="ARBA00023242"/>
    </source>
</evidence>
<dbReference type="GO" id="GO:0005524">
    <property type="term" value="F:ATP binding"/>
    <property type="evidence" value="ECO:0007669"/>
    <property type="project" value="UniProtKB-KW"/>
</dbReference>
<comment type="subunit">
    <text evidence="13">Component of the minichromosome maintenance (MCM) complex, a heterotetramer composed of MCM2, MCM3, MCM4, MCM5, MCM6 and MCM7.</text>
</comment>
<dbReference type="InterPro" id="IPR027417">
    <property type="entry name" value="P-loop_NTPase"/>
</dbReference>
<evidence type="ECO:0000256" key="7">
    <source>
        <dbReference type="ARBA" id="ARBA00022806"/>
    </source>
</evidence>
<evidence type="ECO:0000256" key="4">
    <source>
        <dbReference type="ARBA" id="ARBA00022705"/>
    </source>
</evidence>
<comment type="caution">
    <text evidence="15">The sequence shown here is derived from an EMBL/GenBank/DDBJ whole genome shotgun (WGS) entry which is preliminary data.</text>
</comment>
<dbReference type="FunFam" id="2.20.28.10:FF:000003">
    <property type="entry name" value="DNA helicase"/>
    <property type="match status" value="1"/>
</dbReference>
<evidence type="ECO:0000256" key="6">
    <source>
        <dbReference type="ARBA" id="ARBA00022801"/>
    </source>
</evidence>
<evidence type="ECO:0000256" key="9">
    <source>
        <dbReference type="ARBA" id="ARBA00023125"/>
    </source>
</evidence>
<evidence type="ECO:0000256" key="1">
    <source>
        <dbReference type="ARBA" id="ARBA00004123"/>
    </source>
</evidence>
<dbReference type="GO" id="GO:0000727">
    <property type="term" value="P:double-strand break repair via break-induced replication"/>
    <property type="evidence" value="ECO:0007669"/>
    <property type="project" value="TreeGrafter"/>
</dbReference>
<dbReference type="AlphaFoldDB" id="A0A426Z4M3"/>
<evidence type="ECO:0000256" key="11">
    <source>
        <dbReference type="ARBA" id="ARBA00047995"/>
    </source>
</evidence>
<protein>
    <recommendedName>
        <fullName evidence="3">DNA helicase</fullName>
        <ecNumber evidence="3">3.6.4.12</ecNumber>
    </recommendedName>
</protein>
<comment type="similarity">
    <text evidence="2">Belongs to the MCM family.</text>
</comment>
<comment type="subcellular location">
    <subcellularLocation>
        <location evidence="1">Nucleus</location>
    </subcellularLocation>
</comment>
<dbReference type="PANTHER" id="PTHR11630">
    <property type="entry name" value="DNA REPLICATION LICENSING FACTOR MCM FAMILY MEMBER"/>
    <property type="match status" value="1"/>
</dbReference>
<dbReference type="InterPro" id="IPR033762">
    <property type="entry name" value="MCM_OB"/>
</dbReference>
<dbReference type="GO" id="GO:0042555">
    <property type="term" value="C:MCM complex"/>
    <property type="evidence" value="ECO:0007669"/>
    <property type="project" value="TreeGrafter"/>
</dbReference>
<dbReference type="Gene3D" id="3.40.50.300">
    <property type="entry name" value="P-loop containing nucleotide triphosphate hydrolases"/>
    <property type="match status" value="1"/>
</dbReference>
<dbReference type="InterPro" id="IPR031327">
    <property type="entry name" value="MCM"/>
</dbReference>
<keyword evidence="5" id="KW-0547">Nucleotide-binding</keyword>
<organism evidence="15 16">
    <name type="scientific">Ensete ventricosum</name>
    <name type="common">Abyssinian banana</name>
    <name type="synonym">Musa ensete</name>
    <dbReference type="NCBI Taxonomy" id="4639"/>
    <lineage>
        <taxon>Eukaryota</taxon>
        <taxon>Viridiplantae</taxon>
        <taxon>Streptophyta</taxon>
        <taxon>Embryophyta</taxon>
        <taxon>Tracheophyta</taxon>
        <taxon>Spermatophyta</taxon>
        <taxon>Magnoliopsida</taxon>
        <taxon>Liliopsida</taxon>
        <taxon>Zingiberales</taxon>
        <taxon>Musaceae</taxon>
        <taxon>Ensete</taxon>
    </lineage>
</organism>
<dbReference type="EC" id="3.6.4.12" evidence="3"/>
<dbReference type="InterPro" id="IPR012340">
    <property type="entry name" value="NA-bd_OB-fold"/>
</dbReference>
<dbReference type="GO" id="GO:1990518">
    <property type="term" value="F:single-stranded 3'-5' DNA helicase activity"/>
    <property type="evidence" value="ECO:0007669"/>
    <property type="project" value="TreeGrafter"/>
</dbReference>
<dbReference type="SUPFAM" id="SSF50249">
    <property type="entry name" value="Nucleic acid-binding proteins"/>
    <property type="match status" value="1"/>
</dbReference>
<dbReference type="PROSITE" id="PS50051">
    <property type="entry name" value="MCM_2"/>
    <property type="match status" value="1"/>
</dbReference>
<dbReference type="EMBL" id="AMZH03008454">
    <property type="protein sequence ID" value="RRT58922.1"/>
    <property type="molecule type" value="Genomic_DNA"/>
</dbReference>
<keyword evidence="4" id="KW-0235">DNA replication</keyword>
<dbReference type="Pfam" id="PF17207">
    <property type="entry name" value="MCM_OB"/>
    <property type="match status" value="1"/>
</dbReference>
<dbReference type="GO" id="GO:0003697">
    <property type="term" value="F:single-stranded DNA binding"/>
    <property type="evidence" value="ECO:0007669"/>
    <property type="project" value="TreeGrafter"/>
</dbReference>
<keyword evidence="9" id="KW-0238">DNA-binding</keyword>
<keyword evidence="7" id="KW-0347">Helicase</keyword>
<evidence type="ECO:0000256" key="5">
    <source>
        <dbReference type="ARBA" id="ARBA00022741"/>
    </source>
</evidence>
<evidence type="ECO:0000313" key="16">
    <source>
        <dbReference type="Proteomes" id="UP000287651"/>
    </source>
</evidence>
<evidence type="ECO:0000256" key="13">
    <source>
        <dbReference type="ARBA" id="ARBA00066054"/>
    </source>
</evidence>
<name>A0A426Z4M3_ENSVE</name>
<accession>A0A426Z4M3</accession>
<evidence type="ECO:0000259" key="14">
    <source>
        <dbReference type="PROSITE" id="PS50051"/>
    </source>
</evidence>
<evidence type="ECO:0000256" key="8">
    <source>
        <dbReference type="ARBA" id="ARBA00022840"/>
    </source>
</evidence>
<keyword evidence="6" id="KW-0378">Hydrolase</keyword>
<dbReference type="GO" id="GO:0000347">
    <property type="term" value="C:THO complex"/>
    <property type="evidence" value="ECO:0007669"/>
    <property type="project" value="UniProtKB-ARBA"/>
</dbReference>
<keyword evidence="8" id="KW-0067">ATP-binding</keyword>
<dbReference type="SMART" id="SM00350">
    <property type="entry name" value="MCM"/>
    <property type="match status" value="1"/>
</dbReference>
<evidence type="ECO:0000313" key="15">
    <source>
        <dbReference type="EMBL" id="RRT58922.1"/>
    </source>
</evidence>
<evidence type="ECO:0000256" key="12">
    <source>
        <dbReference type="ARBA" id="ARBA00053280"/>
    </source>
</evidence>
<evidence type="ECO:0000256" key="3">
    <source>
        <dbReference type="ARBA" id="ARBA00012551"/>
    </source>
</evidence>
<feature type="domain" description="MCM C-terminal AAA(+) ATPase" evidence="14">
    <location>
        <begin position="75"/>
        <end position="163"/>
    </location>
</feature>
<dbReference type="PANTHER" id="PTHR11630:SF43">
    <property type="entry name" value="DNA REPLICATION LICENSING FACTOR MCM6"/>
    <property type="match status" value="1"/>
</dbReference>
<comment type="catalytic activity">
    <reaction evidence="11">
        <text>ATP + H2O = ADP + phosphate + H(+)</text>
        <dbReference type="Rhea" id="RHEA:13065"/>
        <dbReference type="ChEBI" id="CHEBI:15377"/>
        <dbReference type="ChEBI" id="CHEBI:15378"/>
        <dbReference type="ChEBI" id="CHEBI:30616"/>
        <dbReference type="ChEBI" id="CHEBI:43474"/>
        <dbReference type="ChEBI" id="CHEBI:456216"/>
        <dbReference type="EC" id="3.6.4.12"/>
    </reaction>
</comment>
<dbReference type="InterPro" id="IPR001208">
    <property type="entry name" value="MCM_dom"/>
</dbReference>
<dbReference type="Proteomes" id="UP000287651">
    <property type="component" value="Unassembled WGS sequence"/>
</dbReference>
<keyword evidence="10" id="KW-0539">Nucleus</keyword>
<gene>
    <name evidence="15" type="ORF">B296_00032257</name>
</gene>
<dbReference type="Pfam" id="PF00493">
    <property type="entry name" value="MCM"/>
    <property type="match status" value="1"/>
</dbReference>